<dbReference type="RefSeq" id="WP_184561947.1">
    <property type="nucleotide sequence ID" value="NZ_JACIEI010000001.1"/>
</dbReference>
<reference evidence="6 7" key="1">
    <citation type="submission" date="2020-08" db="EMBL/GenBank/DDBJ databases">
        <title>Genomic Encyclopedia of Type Strains, Phase IV (KMG-IV): sequencing the most valuable type-strain genomes for metagenomic binning, comparative biology and taxonomic classification.</title>
        <authorList>
            <person name="Goeker M."/>
        </authorList>
    </citation>
    <scope>NUCLEOTIDE SEQUENCE [LARGE SCALE GENOMIC DNA]</scope>
    <source>
        <strain evidence="6 7">DSM 102234</strain>
    </source>
</reference>
<proteinExistence type="predicted"/>
<sequence length="156" mass="17024">MNIPPLVQLALCMVIASLLAAFIPLATFDTPAVLVAATATIGAVFLLPAVMSFLLHKTTVNPTSPEMATTLVTNGIYSITRNPMYVGMLIILMAFALWLGALSAVLMAALFFMTIDRFQIRGEERALAQTFGKPFEDYAARVPRWLFIRSKAALQD</sequence>
<feature type="transmembrane region" description="Helical" evidence="5">
    <location>
        <begin position="33"/>
        <end position="55"/>
    </location>
</feature>
<protein>
    <submittedName>
        <fullName evidence="6">Protein-S-isoprenylcysteine O-methyltransferase Ste14</fullName>
    </submittedName>
</protein>
<dbReference type="GO" id="GO:0012505">
    <property type="term" value="C:endomembrane system"/>
    <property type="evidence" value="ECO:0007669"/>
    <property type="project" value="UniProtKB-SubCell"/>
</dbReference>
<evidence type="ECO:0000313" key="7">
    <source>
        <dbReference type="Proteomes" id="UP000530268"/>
    </source>
</evidence>
<feature type="transmembrane region" description="Helical" evidence="5">
    <location>
        <begin position="6"/>
        <end position="26"/>
    </location>
</feature>
<keyword evidence="7" id="KW-1185">Reference proteome</keyword>
<evidence type="ECO:0000256" key="5">
    <source>
        <dbReference type="SAM" id="Phobius"/>
    </source>
</evidence>
<evidence type="ECO:0000256" key="2">
    <source>
        <dbReference type="ARBA" id="ARBA00022692"/>
    </source>
</evidence>
<comment type="caution">
    <text evidence="6">The sequence shown here is derived from an EMBL/GenBank/DDBJ whole genome shotgun (WGS) entry which is preliminary data.</text>
</comment>
<dbReference type="Gene3D" id="1.20.120.1630">
    <property type="match status" value="1"/>
</dbReference>
<comment type="subcellular location">
    <subcellularLocation>
        <location evidence="1">Endomembrane system</location>
        <topology evidence="1">Multi-pass membrane protein</topology>
    </subcellularLocation>
</comment>
<keyword evidence="6" id="KW-0808">Transferase</keyword>
<evidence type="ECO:0000313" key="6">
    <source>
        <dbReference type="EMBL" id="MBB3992627.1"/>
    </source>
</evidence>
<dbReference type="GO" id="GO:0032259">
    <property type="term" value="P:methylation"/>
    <property type="evidence" value="ECO:0007669"/>
    <property type="project" value="UniProtKB-KW"/>
</dbReference>
<dbReference type="Proteomes" id="UP000530268">
    <property type="component" value="Unassembled WGS sequence"/>
</dbReference>
<dbReference type="PANTHER" id="PTHR12714">
    <property type="entry name" value="PROTEIN-S ISOPRENYLCYSTEINE O-METHYLTRANSFERASE"/>
    <property type="match status" value="1"/>
</dbReference>
<keyword evidence="4 5" id="KW-0472">Membrane</keyword>
<keyword evidence="2 5" id="KW-0812">Transmembrane</keyword>
<keyword evidence="3 5" id="KW-1133">Transmembrane helix</keyword>
<dbReference type="Pfam" id="PF04191">
    <property type="entry name" value="PEMT"/>
    <property type="match status" value="1"/>
</dbReference>
<dbReference type="PANTHER" id="PTHR12714:SF9">
    <property type="entry name" value="PROTEIN-S-ISOPRENYLCYSTEINE O-METHYLTRANSFERASE"/>
    <property type="match status" value="1"/>
</dbReference>
<organism evidence="6 7">
    <name type="scientific">Sulfitobacter undariae</name>
    <dbReference type="NCBI Taxonomy" id="1563671"/>
    <lineage>
        <taxon>Bacteria</taxon>
        <taxon>Pseudomonadati</taxon>
        <taxon>Pseudomonadota</taxon>
        <taxon>Alphaproteobacteria</taxon>
        <taxon>Rhodobacterales</taxon>
        <taxon>Roseobacteraceae</taxon>
        <taxon>Sulfitobacter</taxon>
    </lineage>
</organism>
<name>A0A7W6GZ33_9RHOB</name>
<evidence type="ECO:0000256" key="1">
    <source>
        <dbReference type="ARBA" id="ARBA00004127"/>
    </source>
</evidence>
<accession>A0A7W6GZ33</accession>
<evidence type="ECO:0000256" key="3">
    <source>
        <dbReference type="ARBA" id="ARBA00022989"/>
    </source>
</evidence>
<dbReference type="AlphaFoldDB" id="A0A7W6GZ33"/>
<dbReference type="InterPro" id="IPR007318">
    <property type="entry name" value="Phopholipid_MeTrfase"/>
</dbReference>
<feature type="transmembrane region" description="Helical" evidence="5">
    <location>
        <begin position="84"/>
        <end position="112"/>
    </location>
</feature>
<gene>
    <name evidence="6" type="ORF">GGR95_000246</name>
</gene>
<evidence type="ECO:0000256" key="4">
    <source>
        <dbReference type="ARBA" id="ARBA00023136"/>
    </source>
</evidence>
<dbReference type="GO" id="GO:0008168">
    <property type="term" value="F:methyltransferase activity"/>
    <property type="evidence" value="ECO:0007669"/>
    <property type="project" value="UniProtKB-KW"/>
</dbReference>
<dbReference type="EMBL" id="JACIEI010000001">
    <property type="protein sequence ID" value="MBB3992627.1"/>
    <property type="molecule type" value="Genomic_DNA"/>
</dbReference>
<keyword evidence="6" id="KW-0489">Methyltransferase</keyword>